<evidence type="ECO:0000256" key="1">
    <source>
        <dbReference type="SAM" id="SignalP"/>
    </source>
</evidence>
<reference evidence="2 3" key="1">
    <citation type="submission" date="2007-10" db="EMBL/GenBank/DDBJ databases">
        <title>Complete sequence of Shewanella pealeana ATCC 700345.</title>
        <authorList>
            <consortium name="US DOE Joint Genome Institute"/>
            <person name="Copeland A."/>
            <person name="Lucas S."/>
            <person name="Lapidus A."/>
            <person name="Barry K."/>
            <person name="Glavina del Rio T."/>
            <person name="Dalin E."/>
            <person name="Tice H."/>
            <person name="Pitluck S."/>
            <person name="Chertkov O."/>
            <person name="Brettin T."/>
            <person name="Bruce D."/>
            <person name="Detter J.C."/>
            <person name="Han C."/>
            <person name="Schmutz J."/>
            <person name="Larimer F."/>
            <person name="Land M."/>
            <person name="Hauser L."/>
            <person name="Kyrpides N."/>
            <person name="Kim E."/>
            <person name="Zhao J.-S.Z."/>
            <person name="Manno D."/>
            <person name="Hawari J."/>
            <person name="Richardson P."/>
        </authorList>
    </citation>
    <scope>NUCLEOTIDE SEQUENCE [LARGE SCALE GENOMIC DNA]</scope>
    <source>
        <strain evidence="3">ATCC 700345 / ANG-SQ1</strain>
    </source>
</reference>
<keyword evidence="1" id="KW-0732">Signal</keyword>
<dbReference type="eggNOG" id="ENOG502ZE1A">
    <property type="taxonomic scope" value="Bacteria"/>
</dbReference>
<accession>A8GZW3</accession>
<evidence type="ECO:0008006" key="4">
    <source>
        <dbReference type="Google" id="ProtNLM"/>
    </source>
</evidence>
<dbReference type="KEGG" id="spl:Spea_0522"/>
<feature type="chain" id="PRO_5002723198" description="Lipoprotein" evidence="1">
    <location>
        <begin position="27"/>
        <end position="189"/>
    </location>
</feature>
<dbReference type="HOGENOM" id="CLU_126008_0_0_6"/>
<proteinExistence type="predicted"/>
<dbReference type="Proteomes" id="UP000002608">
    <property type="component" value="Chromosome"/>
</dbReference>
<dbReference type="STRING" id="398579.Spea_0522"/>
<name>A8GZW3_SHEPA</name>
<dbReference type="AlphaFoldDB" id="A8GZW3"/>
<dbReference type="OrthoDB" id="6272643at2"/>
<keyword evidence="3" id="KW-1185">Reference proteome</keyword>
<organism evidence="2 3">
    <name type="scientific">Shewanella pealeana (strain ATCC 700345 / ANG-SQ1)</name>
    <dbReference type="NCBI Taxonomy" id="398579"/>
    <lineage>
        <taxon>Bacteria</taxon>
        <taxon>Pseudomonadati</taxon>
        <taxon>Pseudomonadota</taxon>
        <taxon>Gammaproteobacteria</taxon>
        <taxon>Alteromonadales</taxon>
        <taxon>Shewanellaceae</taxon>
        <taxon>Shewanella</taxon>
    </lineage>
</organism>
<protein>
    <recommendedName>
        <fullName evidence="4">Lipoprotein</fullName>
    </recommendedName>
</protein>
<dbReference type="RefSeq" id="WP_012153788.1">
    <property type="nucleotide sequence ID" value="NC_009901.1"/>
</dbReference>
<sequence>MNTAKWSLSFLLGFGVLVFGVSNAGAAVTSPSELASREHRYLFANSSVINNVSVGVGWSNYDYRDPWRWNVGVSNNWYSYPYRGRYYRPGWRPGYSWGVGSRWGYPNRYSSRYVYPYRYDRAEYKPRKPKLIAPPERVTTSVSYSTGLTHLPENARVIQRYGRTIYEWQGVEYVFDWDSKTYQQIPSKR</sequence>
<evidence type="ECO:0000313" key="2">
    <source>
        <dbReference type="EMBL" id="ABV85850.1"/>
    </source>
</evidence>
<evidence type="ECO:0000313" key="3">
    <source>
        <dbReference type="Proteomes" id="UP000002608"/>
    </source>
</evidence>
<feature type="signal peptide" evidence="1">
    <location>
        <begin position="1"/>
        <end position="26"/>
    </location>
</feature>
<dbReference type="EMBL" id="CP000851">
    <property type="protein sequence ID" value="ABV85850.1"/>
    <property type="molecule type" value="Genomic_DNA"/>
</dbReference>
<gene>
    <name evidence="2" type="ordered locus">Spea_0522</name>
</gene>